<evidence type="ECO:0000313" key="2">
    <source>
        <dbReference type="Proteomes" id="UP000006038"/>
    </source>
</evidence>
<dbReference type="Proteomes" id="UP000006038">
    <property type="component" value="Chromosome 6"/>
</dbReference>
<dbReference type="HOGENOM" id="CLU_2708770_0_0_1"/>
<dbReference type="AlphaFoldDB" id="J3MH34"/>
<dbReference type="EnsemblPlants" id="OB06G33280.1">
    <property type="protein sequence ID" value="OB06G33280.1"/>
    <property type="gene ID" value="OB06G33280"/>
</dbReference>
<proteinExistence type="predicted"/>
<dbReference type="Gramene" id="OB06G33280.1">
    <property type="protein sequence ID" value="OB06G33280.1"/>
    <property type="gene ID" value="OB06G33280"/>
</dbReference>
<name>J3MH34_ORYBR</name>
<reference evidence="1" key="2">
    <citation type="submission" date="2013-04" db="UniProtKB">
        <authorList>
            <consortium name="EnsemblPlants"/>
        </authorList>
    </citation>
    <scope>IDENTIFICATION</scope>
</reference>
<organism evidence="1">
    <name type="scientific">Oryza brachyantha</name>
    <name type="common">malo sina</name>
    <dbReference type="NCBI Taxonomy" id="4533"/>
    <lineage>
        <taxon>Eukaryota</taxon>
        <taxon>Viridiplantae</taxon>
        <taxon>Streptophyta</taxon>
        <taxon>Embryophyta</taxon>
        <taxon>Tracheophyta</taxon>
        <taxon>Spermatophyta</taxon>
        <taxon>Magnoliopsida</taxon>
        <taxon>Liliopsida</taxon>
        <taxon>Poales</taxon>
        <taxon>Poaceae</taxon>
        <taxon>BOP clade</taxon>
        <taxon>Oryzoideae</taxon>
        <taxon>Oryzeae</taxon>
        <taxon>Oryzinae</taxon>
        <taxon>Oryza</taxon>
    </lineage>
</organism>
<sequence>MKNKAPLQLRGMCLCPLQSIGRVNLLYYAFGVFGKPVKSMNVITSILLPKSCSYYSPQIFTFASCHILTLEIV</sequence>
<evidence type="ECO:0000313" key="1">
    <source>
        <dbReference type="EnsemblPlants" id="OB06G33280.1"/>
    </source>
</evidence>
<protein>
    <submittedName>
        <fullName evidence="1">Uncharacterized protein</fullName>
    </submittedName>
</protein>
<keyword evidence="2" id="KW-1185">Reference proteome</keyword>
<reference evidence="1" key="1">
    <citation type="journal article" date="2013" name="Nat. Commun.">
        <title>Whole-genome sequencing of Oryza brachyantha reveals mechanisms underlying Oryza genome evolution.</title>
        <authorList>
            <person name="Chen J."/>
            <person name="Huang Q."/>
            <person name="Gao D."/>
            <person name="Wang J."/>
            <person name="Lang Y."/>
            <person name="Liu T."/>
            <person name="Li B."/>
            <person name="Bai Z."/>
            <person name="Luis Goicoechea J."/>
            <person name="Liang C."/>
            <person name="Chen C."/>
            <person name="Zhang W."/>
            <person name="Sun S."/>
            <person name="Liao Y."/>
            <person name="Zhang X."/>
            <person name="Yang L."/>
            <person name="Song C."/>
            <person name="Wang M."/>
            <person name="Shi J."/>
            <person name="Liu G."/>
            <person name="Liu J."/>
            <person name="Zhou H."/>
            <person name="Zhou W."/>
            <person name="Yu Q."/>
            <person name="An N."/>
            <person name="Chen Y."/>
            <person name="Cai Q."/>
            <person name="Wang B."/>
            <person name="Liu B."/>
            <person name="Min J."/>
            <person name="Huang Y."/>
            <person name="Wu H."/>
            <person name="Li Z."/>
            <person name="Zhang Y."/>
            <person name="Yin Y."/>
            <person name="Song W."/>
            <person name="Jiang J."/>
            <person name="Jackson S.A."/>
            <person name="Wing R.A."/>
            <person name="Wang J."/>
            <person name="Chen M."/>
        </authorList>
    </citation>
    <scope>NUCLEOTIDE SEQUENCE [LARGE SCALE GENOMIC DNA]</scope>
    <source>
        <strain evidence="1">cv. IRGC 101232</strain>
    </source>
</reference>
<accession>J3MH34</accession>